<accession>A0ABZ0X7A6</accession>
<feature type="chain" id="PRO_5047314119" description="TonB-dependent receptor-like beta-barrel domain-containing protein" evidence="1">
    <location>
        <begin position="32"/>
        <end position="401"/>
    </location>
</feature>
<dbReference type="RefSeq" id="WP_228127089.1">
    <property type="nucleotide sequence ID" value="NZ_CP140158.1"/>
</dbReference>
<keyword evidence="1" id="KW-0732">Signal</keyword>
<sequence>MIKPISKPFRVPAIRTLLLASMSSIALSSYAESTEQGGSFMNDELFVMESLPGTQFSGFNPFVIDDSSVRVTANDISVSLLANNQLKEFGRERLKSDPLSFNIKDEDQGEWLVSLDLSDSASNRPNANLFAGYQMPNQSSQFFINYGKQSLPVSVSFDDSVNGLLEEKHLKQNTMALGFNQEISEGWDVTISYMKSDLDLITTESALAQMGKQEAGYRFYYDFDMDGSPEAINLKSNLAGIEGFQQNLEGIEIKISRQVSDDLTIGASVETAKGLYHEQLLGLKEQETPFEASAISLYGGMRFAEDWTFAANVNKQDSKLALDRGEASLLEFEDTTLDIGLQYQTKWNKTGLVIRIDLMNLLGAAHLDDSISQSMDLDARGLVPYTFQSPKYIKLSGSINF</sequence>
<dbReference type="SUPFAM" id="SSF56935">
    <property type="entry name" value="Porins"/>
    <property type="match status" value="1"/>
</dbReference>
<proteinExistence type="predicted"/>
<gene>
    <name evidence="2" type="ORF">SR900_05160</name>
</gene>
<evidence type="ECO:0000313" key="2">
    <source>
        <dbReference type="EMBL" id="WQG86276.1"/>
    </source>
</evidence>
<protein>
    <recommendedName>
        <fullName evidence="4">TonB-dependent receptor-like beta-barrel domain-containing protein</fullName>
    </recommendedName>
</protein>
<dbReference type="EMBL" id="CP140158">
    <property type="protein sequence ID" value="WQG86276.1"/>
    <property type="molecule type" value="Genomic_DNA"/>
</dbReference>
<evidence type="ECO:0000256" key="1">
    <source>
        <dbReference type="SAM" id="SignalP"/>
    </source>
</evidence>
<dbReference type="Proteomes" id="UP001324185">
    <property type="component" value="Chromosome"/>
</dbReference>
<organism evidence="2 3">
    <name type="scientific">Kangiella aquimarina</name>
    <dbReference type="NCBI Taxonomy" id="261965"/>
    <lineage>
        <taxon>Bacteria</taxon>
        <taxon>Pseudomonadati</taxon>
        <taxon>Pseudomonadota</taxon>
        <taxon>Gammaproteobacteria</taxon>
        <taxon>Kangiellales</taxon>
        <taxon>Kangiellaceae</taxon>
        <taxon>Kangiella</taxon>
    </lineage>
</organism>
<evidence type="ECO:0000313" key="3">
    <source>
        <dbReference type="Proteomes" id="UP001324185"/>
    </source>
</evidence>
<reference evidence="2 3" key="1">
    <citation type="submission" date="2023-11" db="EMBL/GenBank/DDBJ databases">
        <title>MicrobeMod: A computational toolkit for identifying prokaryotic methylation and restriction-modification with nanopore sequencing.</title>
        <authorList>
            <person name="Crits-Christoph A."/>
            <person name="Kang S.C."/>
            <person name="Lee H."/>
            <person name="Ostrov N."/>
        </authorList>
    </citation>
    <scope>NUCLEOTIDE SEQUENCE [LARGE SCALE GENOMIC DNA]</scope>
    <source>
        <strain evidence="2 3">DSMZ 16071</strain>
    </source>
</reference>
<keyword evidence="3" id="KW-1185">Reference proteome</keyword>
<name>A0ABZ0X7A6_9GAMM</name>
<feature type="signal peptide" evidence="1">
    <location>
        <begin position="1"/>
        <end position="31"/>
    </location>
</feature>
<evidence type="ECO:0008006" key="4">
    <source>
        <dbReference type="Google" id="ProtNLM"/>
    </source>
</evidence>